<dbReference type="Proteomes" id="UP000325081">
    <property type="component" value="Unassembled WGS sequence"/>
</dbReference>
<gene>
    <name evidence="2" type="ORF">STAS_05348</name>
</gene>
<sequence length="235" mass="25776">MDPEQKDAYACPSFNSYSSDRLAQIAARPAAGDPSAAARIGSDDDDDFEFAPVRDGGEISPVDFAGYSQNGTVFPLFDRDLLPDEKIPPETRVAAPLSKLFAEGCENPASCSSSEAEEPEDVPAGAYCAWHPSPGRCRKSSSTGSALRRWSIRNLLRSSSEGKGKFDFLAQKNREDRLPVEETDRKGARSAHEALYLQNREAAEGNKKKSYLPYRRDIVGFFVNVEGLGKGFPRF</sequence>
<feature type="compositionally biased region" description="Low complexity" evidence="1">
    <location>
        <begin position="26"/>
        <end position="40"/>
    </location>
</feature>
<comment type="caution">
    <text evidence="2">The sequence shown here is derived from an EMBL/GenBank/DDBJ whole genome shotgun (WGS) entry which is preliminary data.</text>
</comment>
<dbReference type="PANTHER" id="PTHR33095:SF23">
    <property type="entry name" value="DUF1645 FAMILY PROTEIN"/>
    <property type="match status" value="1"/>
</dbReference>
<evidence type="ECO:0000256" key="1">
    <source>
        <dbReference type="SAM" id="MobiDB-lite"/>
    </source>
</evidence>
<organism evidence="2 3">
    <name type="scientific">Striga asiatica</name>
    <name type="common">Asiatic witchweed</name>
    <name type="synonym">Buchnera asiatica</name>
    <dbReference type="NCBI Taxonomy" id="4170"/>
    <lineage>
        <taxon>Eukaryota</taxon>
        <taxon>Viridiplantae</taxon>
        <taxon>Streptophyta</taxon>
        <taxon>Embryophyta</taxon>
        <taxon>Tracheophyta</taxon>
        <taxon>Spermatophyta</taxon>
        <taxon>Magnoliopsida</taxon>
        <taxon>eudicotyledons</taxon>
        <taxon>Gunneridae</taxon>
        <taxon>Pentapetalae</taxon>
        <taxon>asterids</taxon>
        <taxon>lamiids</taxon>
        <taxon>Lamiales</taxon>
        <taxon>Orobanchaceae</taxon>
        <taxon>Buchnereae</taxon>
        <taxon>Striga</taxon>
    </lineage>
</organism>
<dbReference type="InterPro" id="IPR012442">
    <property type="entry name" value="DUF1645_plant"/>
</dbReference>
<reference evidence="3" key="1">
    <citation type="journal article" date="2019" name="Curr. Biol.">
        <title>Genome Sequence of Striga asiatica Provides Insight into the Evolution of Plant Parasitism.</title>
        <authorList>
            <person name="Yoshida S."/>
            <person name="Kim S."/>
            <person name="Wafula E.K."/>
            <person name="Tanskanen J."/>
            <person name="Kim Y.M."/>
            <person name="Honaas L."/>
            <person name="Yang Z."/>
            <person name="Spallek T."/>
            <person name="Conn C.E."/>
            <person name="Ichihashi Y."/>
            <person name="Cheong K."/>
            <person name="Cui S."/>
            <person name="Der J.P."/>
            <person name="Gundlach H."/>
            <person name="Jiao Y."/>
            <person name="Hori C."/>
            <person name="Ishida J.K."/>
            <person name="Kasahara H."/>
            <person name="Kiba T."/>
            <person name="Kim M.S."/>
            <person name="Koo N."/>
            <person name="Laohavisit A."/>
            <person name="Lee Y.H."/>
            <person name="Lumba S."/>
            <person name="McCourt P."/>
            <person name="Mortimer J.C."/>
            <person name="Mutuku J.M."/>
            <person name="Nomura T."/>
            <person name="Sasaki-Sekimoto Y."/>
            <person name="Seto Y."/>
            <person name="Wang Y."/>
            <person name="Wakatake T."/>
            <person name="Sakakibara H."/>
            <person name="Demura T."/>
            <person name="Yamaguchi S."/>
            <person name="Yoneyama K."/>
            <person name="Manabe R.I."/>
            <person name="Nelson D.C."/>
            <person name="Schulman A.H."/>
            <person name="Timko M.P."/>
            <person name="dePamphilis C.W."/>
            <person name="Choi D."/>
            <person name="Shirasu K."/>
        </authorList>
    </citation>
    <scope>NUCLEOTIDE SEQUENCE [LARGE SCALE GENOMIC DNA]</scope>
    <source>
        <strain evidence="3">cv. UVA1</strain>
    </source>
</reference>
<proteinExistence type="predicted"/>
<keyword evidence="3" id="KW-1185">Reference proteome</keyword>
<dbReference type="EMBL" id="BKCP01003891">
    <property type="protein sequence ID" value="GER29489.1"/>
    <property type="molecule type" value="Genomic_DNA"/>
</dbReference>
<dbReference type="PANTHER" id="PTHR33095">
    <property type="entry name" value="OS07G0619500 PROTEIN"/>
    <property type="match status" value="1"/>
</dbReference>
<protein>
    <submittedName>
        <fullName evidence="2">Uncharacterized protein</fullName>
    </submittedName>
</protein>
<evidence type="ECO:0000313" key="3">
    <source>
        <dbReference type="Proteomes" id="UP000325081"/>
    </source>
</evidence>
<name>A0A5A7P9M4_STRAF</name>
<feature type="region of interest" description="Disordered" evidence="1">
    <location>
        <begin position="26"/>
        <end position="55"/>
    </location>
</feature>
<dbReference type="Pfam" id="PF07816">
    <property type="entry name" value="DUF1645"/>
    <property type="match status" value="1"/>
</dbReference>
<accession>A0A5A7P9M4</accession>
<dbReference type="OrthoDB" id="1111059at2759"/>
<dbReference type="AlphaFoldDB" id="A0A5A7P9M4"/>
<evidence type="ECO:0000313" key="2">
    <source>
        <dbReference type="EMBL" id="GER29489.1"/>
    </source>
</evidence>